<dbReference type="EMBL" id="RWGY01000011">
    <property type="protein sequence ID" value="TVU28888.1"/>
    <property type="molecule type" value="Genomic_DNA"/>
</dbReference>
<dbReference type="AlphaFoldDB" id="A0A5J9V0A3"/>
<protein>
    <submittedName>
        <fullName evidence="1">Uncharacterized protein</fullName>
    </submittedName>
</protein>
<evidence type="ECO:0000313" key="2">
    <source>
        <dbReference type="Proteomes" id="UP000324897"/>
    </source>
</evidence>
<dbReference type="Gramene" id="TVU28888">
    <property type="protein sequence ID" value="TVU28888"/>
    <property type="gene ID" value="EJB05_20425"/>
</dbReference>
<proteinExistence type="predicted"/>
<evidence type="ECO:0000313" key="1">
    <source>
        <dbReference type="EMBL" id="TVU28888.1"/>
    </source>
</evidence>
<keyword evidence="2" id="KW-1185">Reference proteome</keyword>
<dbReference type="Proteomes" id="UP000324897">
    <property type="component" value="Chromosome 1"/>
</dbReference>
<name>A0A5J9V0A3_9POAL</name>
<comment type="caution">
    <text evidence="1">The sequence shown here is derived from an EMBL/GenBank/DDBJ whole genome shotgun (WGS) entry which is preliminary data.</text>
</comment>
<gene>
    <name evidence="1" type="ORF">EJB05_20425</name>
</gene>
<organism evidence="1 2">
    <name type="scientific">Eragrostis curvula</name>
    <name type="common">weeping love grass</name>
    <dbReference type="NCBI Taxonomy" id="38414"/>
    <lineage>
        <taxon>Eukaryota</taxon>
        <taxon>Viridiplantae</taxon>
        <taxon>Streptophyta</taxon>
        <taxon>Embryophyta</taxon>
        <taxon>Tracheophyta</taxon>
        <taxon>Spermatophyta</taxon>
        <taxon>Magnoliopsida</taxon>
        <taxon>Liliopsida</taxon>
        <taxon>Poales</taxon>
        <taxon>Poaceae</taxon>
        <taxon>PACMAD clade</taxon>
        <taxon>Chloridoideae</taxon>
        <taxon>Eragrostideae</taxon>
        <taxon>Eragrostidinae</taxon>
        <taxon>Eragrostis</taxon>
    </lineage>
</organism>
<reference evidence="1 2" key="1">
    <citation type="journal article" date="2019" name="Sci. Rep.">
        <title>A high-quality genome of Eragrostis curvula grass provides insights into Poaceae evolution and supports new strategies to enhance forage quality.</title>
        <authorList>
            <person name="Carballo J."/>
            <person name="Santos B.A.C.M."/>
            <person name="Zappacosta D."/>
            <person name="Garbus I."/>
            <person name="Selva J.P."/>
            <person name="Gallo C.A."/>
            <person name="Diaz A."/>
            <person name="Albertini E."/>
            <person name="Caccamo M."/>
            <person name="Echenique V."/>
        </authorList>
    </citation>
    <scope>NUCLEOTIDE SEQUENCE [LARGE SCALE GENOMIC DNA]</scope>
    <source>
        <strain evidence="2">cv. Victoria</strain>
        <tissue evidence="1">Leaf</tissue>
    </source>
</reference>
<sequence length="141" mass="16070">MPRFSILGRLAPNRDIMWTGFVSSLAKLQEGMRNTMREKEEGQGPYMTVGLIRTAIGVGMITMRYHFIFQESSCWSSSSSIPRHCVQNLFNPCCFVVAPEILHMQKFFFFSFVVHNELTTTSALFSGLVNGRVRACYFGHE</sequence>
<accession>A0A5J9V0A3</accession>